<name>A0ABR0EUI2_ZASCE</name>
<feature type="compositionally biased region" description="Low complexity" evidence="1">
    <location>
        <begin position="108"/>
        <end position="124"/>
    </location>
</feature>
<proteinExistence type="predicted"/>
<feature type="compositionally biased region" description="Gly residues" evidence="1">
    <location>
        <begin position="96"/>
        <end position="107"/>
    </location>
</feature>
<evidence type="ECO:0000313" key="2">
    <source>
        <dbReference type="EMBL" id="KAK4505115.1"/>
    </source>
</evidence>
<reference evidence="2 3" key="1">
    <citation type="journal article" date="2023" name="G3 (Bethesda)">
        <title>A chromosome-level genome assembly of Zasmidium syzygii isolated from banana leaves.</title>
        <authorList>
            <person name="van Westerhoven A.C."/>
            <person name="Mehrabi R."/>
            <person name="Talebi R."/>
            <person name="Steentjes M.B.F."/>
            <person name="Corcolon B."/>
            <person name="Chong P.A."/>
            <person name="Kema G.H.J."/>
            <person name="Seidl M.F."/>
        </authorList>
    </citation>
    <scope>NUCLEOTIDE SEQUENCE [LARGE SCALE GENOMIC DNA]</scope>
    <source>
        <strain evidence="2 3">P124</strain>
    </source>
</reference>
<feature type="compositionally biased region" description="Polar residues" evidence="1">
    <location>
        <begin position="47"/>
        <end position="81"/>
    </location>
</feature>
<accession>A0ABR0EUI2</accession>
<feature type="compositionally biased region" description="Low complexity" evidence="1">
    <location>
        <begin position="83"/>
        <end position="95"/>
    </location>
</feature>
<evidence type="ECO:0000313" key="3">
    <source>
        <dbReference type="Proteomes" id="UP001305779"/>
    </source>
</evidence>
<comment type="caution">
    <text evidence="2">The sequence shown here is derived from an EMBL/GenBank/DDBJ whole genome shotgun (WGS) entry which is preliminary data.</text>
</comment>
<gene>
    <name evidence="2" type="ORF">PRZ48_003078</name>
</gene>
<evidence type="ECO:0000256" key="1">
    <source>
        <dbReference type="SAM" id="MobiDB-lite"/>
    </source>
</evidence>
<organism evidence="2 3">
    <name type="scientific">Zasmidium cellare</name>
    <name type="common">Wine cellar mold</name>
    <name type="synonym">Racodium cellare</name>
    <dbReference type="NCBI Taxonomy" id="395010"/>
    <lineage>
        <taxon>Eukaryota</taxon>
        <taxon>Fungi</taxon>
        <taxon>Dikarya</taxon>
        <taxon>Ascomycota</taxon>
        <taxon>Pezizomycotina</taxon>
        <taxon>Dothideomycetes</taxon>
        <taxon>Dothideomycetidae</taxon>
        <taxon>Mycosphaerellales</taxon>
        <taxon>Mycosphaerellaceae</taxon>
        <taxon>Zasmidium</taxon>
    </lineage>
</organism>
<dbReference type="Proteomes" id="UP001305779">
    <property type="component" value="Unassembled WGS sequence"/>
</dbReference>
<feature type="region of interest" description="Disordered" evidence="1">
    <location>
        <begin position="47"/>
        <end position="126"/>
    </location>
</feature>
<sequence>MSAQNHGEKAGEGVKGIFKSINDVGESLRGNINGALDGFGDAITGNNRSHAHTNTSTGSTGLGHNTGSTGLGHNTGSTGLGHNNGSTGLGHSTGSSGLGHSMGGNSGFGHSTGSTTTTGVQNGSEKVRRDLNQGLDDAGRKVEGFFHHHK</sequence>
<protein>
    <submittedName>
        <fullName evidence="2">Uncharacterized protein</fullName>
    </submittedName>
</protein>
<keyword evidence="3" id="KW-1185">Reference proteome</keyword>
<dbReference type="EMBL" id="JAXOVC010000002">
    <property type="protein sequence ID" value="KAK4505115.1"/>
    <property type="molecule type" value="Genomic_DNA"/>
</dbReference>